<dbReference type="EMBL" id="BLLK01000023">
    <property type="protein sequence ID" value="GFH47566.1"/>
    <property type="molecule type" value="Genomic_DNA"/>
</dbReference>
<dbReference type="GO" id="GO:0008270">
    <property type="term" value="F:zinc ion binding"/>
    <property type="evidence" value="ECO:0007669"/>
    <property type="project" value="UniProtKB-KW"/>
</dbReference>
<evidence type="ECO:0000256" key="3">
    <source>
        <dbReference type="SAM" id="Phobius"/>
    </source>
</evidence>
<organism evidence="5 6">
    <name type="scientific">Chaetoceros tenuissimus</name>
    <dbReference type="NCBI Taxonomy" id="426638"/>
    <lineage>
        <taxon>Eukaryota</taxon>
        <taxon>Sar</taxon>
        <taxon>Stramenopiles</taxon>
        <taxon>Ochrophyta</taxon>
        <taxon>Bacillariophyta</taxon>
        <taxon>Coscinodiscophyceae</taxon>
        <taxon>Chaetocerotophycidae</taxon>
        <taxon>Chaetocerotales</taxon>
        <taxon>Chaetocerotaceae</taxon>
        <taxon>Chaetoceros</taxon>
    </lineage>
</organism>
<dbReference type="PROSITE" id="PS50089">
    <property type="entry name" value="ZF_RING_2"/>
    <property type="match status" value="1"/>
</dbReference>
<evidence type="ECO:0000256" key="2">
    <source>
        <dbReference type="SAM" id="MobiDB-lite"/>
    </source>
</evidence>
<dbReference type="InterPro" id="IPR001841">
    <property type="entry name" value="Znf_RING"/>
</dbReference>
<dbReference type="Pfam" id="PF13639">
    <property type="entry name" value="zf-RING_2"/>
    <property type="match status" value="1"/>
</dbReference>
<reference evidence="5 6" key="1">
    <citation type="journal article" date="2021" name="Sci. Rep.">
        <title>The genome of the diatom Chaetoceros tenuissimus carries an ancient integrated fragment of an extant virus.</title>
        <authorList>
            <person name="Hongo Y."/>
            <person name="Kimura K."/>
            <person name="Takaki Y."/>
            <person name="Yoshida Y."/>
            <person name="Baba S."/>
            <person name="Kobayashi G."/>
            <person name="Nagasaki K."/>
            <person name="Hano T."/>
            <person name="Tomaru Y."/>
        </authorList>
    </citation>
    <scope>NUCLEOTIDE SEQUENCE [LARGE SCALE GENOMIC DNA]</scope>
    <source>
        <strain evidence="5 6">NIES-3715</strain>
    </source>
</reference>
<keyword evidence="3" id="KW-0812">Transmembrane</keyword>
<keyword evidence="1" id="KW-0863">Zinc-finger</keyword>
<dbReference type="PANTHER" id="PTHR45676:SF41">
    <property type="entry name" value="RING-H2 FINGER PROTEIN ATL66"/>
    <property type="match status" value="1"/>
</dbReference>
<keyword evidence="1" id="KW-0862">Zinc</keyword>
<dbReference type="Proteomes" id="UP001054902">
    <property type="component" value="Unassembled WGS sequence"/>
</dbReference>
<protein>
    <recommendedName>
        <fullName evidence="4">RING-type domain-containing protein</fullName>
    </recommendedName>
</protein>
<comment type="caution">
    <text evidence="5">The sequence shown here is derived from an EMBL/GenBank/DDBJ whole genome shotgun (WGS) entry which is preliminary data.</text>
</comment>
<keyword evidence="1" id="KW-0479">Metal-binding</keyword>
<feature type="domain" description="RING-type" evidence="4">
    <location>
        <begin position="157"/>
        <end position="203"/>
    </location>
</feature>
<feature type="transmembrane region" description="Helical" evidence="3">
    <location>
        <begin position="33"/>
        <end position="53"/>
    </location>
</feature>
<dbReference type="Gene3D" id="3.30.40.10">
    <property type="entry name" value="Zinc/RING finger domain, C3HC4 (zinc finger)"/>
    <property type="match status" value="1"/>
</dbReference>
<name>A0AAD3H267_9STRA</name>
<dbReference type="AlphaFoldDB" id="A0AAD3H267"/>
<sequence length="222" mass="25183">MASKGGIPINPSTLQNGPFSTKTSQKSKVEDHLGLLFAACAIILFVIFAMYVFTKRTEEMEEEEAATKDENRRVFLKSHMNIKMYTDSVSESIDDEEAQKQVYSVRNGQAIFKIIEIEKDEDDSCSKTSIGDSKKEENTLDVYYFEEASHEGEKDICPICHEQFQDSEEVANSKNESCCQSVFHTECIISWLMTDHGDCPLCRSIFVPESQEVDLNKNEKST</sequence>
<feature type="compositionally biased region" description="Polar residues" evidence="2">
    <location>
        <begin position="10"/>
        <end position="23"/>
    </location>
</feature>
<dbReference type="SUPFAM" id="SSF57850">
    <property type="entry name" value="RING/U-box"/>
    <property type="match status" value="1"/>
</dbReference>
<evidence type="ECO:0000313" key="6">
    <source>
        <dbReference type="Proteomes" id="UP001054902"/>
    </source>
</evidence>
<evidence type="ECO:0000313" key="5">
    <source>
        <dbReference type="EMBL" id="GFH47566.1"/>
    </source>
</evidence>
<accession>A0AAD3H267</accession>
<keyword evidence="3" id="KW-1133">Transmembrane helix</keyword>
<dbReference type="CDD" id="cd16448">
    <property type="entry name" value="RING-H2"/>
    <property type="match status" value="1"/>
</dbReference>
<gene>
    <name evidence="5" type="ORF">CTEN210_04041</name>
</gene>
<proteinExistence type="predicted"/>
<evidence type="ECO:0000256" key="1">
    <source>
        <dbReference type="PROSITE-ProRule" id="PRU00175"/>
    </source>
</evidence>
<dbReference type="PANTHER" id="PTHR45676">
    <property type="entry name" value="RING-H2 FINGER PROTEIN ATL51-RELATED"/>
    <property type="match status" value="1"/>
</dbReference>
<feature type="region of interest" description="Disordered" evidence="2">
    <location>
        <begin position="1"/>
        <end position="23"/>
    </location>
</feature>
<dbReference type="InterPro" id="IPR013083">
    <property type="entry name" value="Znf_RING/FYVE/PHD"/>
</dbReference>
<evidence type="ECO:0000259" key="4">
    <source>
        <dbReference type="PROSITE" id="PS50089"/>
    </source>
</evidence>
<keyword evidence="6" id="KW-1185">Reference proteome</keyword>
<keyword evidence="3" id="KW-0472">Membrane</keyword>